<gene>
    <name evidence="1" type="ORF">LMG23994_01733</name>
</gene>
<name>A0ABN7YCI7_9BURK</name>
<dbReference type="Proteomes" id="UP000701702">
    <property type="component" value="Unassembled WGS sequence"/>
</dbReference>
<organism evidence="1 2">
    <name type="scientific">Cupriavidus pinatubonensis</name>
    <dbReference type="NCBI Taxonomy" id="248026"/>
    <lineage>
        <taxon>Bacteria</taxon>
        <taxon>Pseudomonadati</taxon>
        <taxon>Pseudomonadota</taxon>
        <taxon>Betaproteobacteria</taxon>
        <taxon>Burkholderiales</taxon>
        <taxon>Burkholderiaceae</taxon>
        <taxon>Cupriavidus</taxon>
    </lineage>
</organism>
<comment type="caution">
    <text evidence="1">The sequence shown here is derived from an EMBL/GenBank/DDBJ whole genome shotgun (WGS) entry which is preliminary data.</text>
</comment>
<sequence>MPNIPADLVEKANALYQYLMTTRDTLGEQLHAIYRYLDTFRPYLAPYMSCSKGCSHCCRMDVQLSPLEAAYIQMRTGVVMSQPRSITTRHTTPCPFLSEAGACGIYDARPLACRIFHAMGDPENCRPGRNQIQYGHPPNYGNDIFANLMRWMRHQDTQNGWSPSDIRDFFPKRGG</sequence>
<accession>A0ABN7YCI7</accession>
<dbReference type="Pfam" id="PF03692">
    <property type="entry name" value="CxxCxxCC"/>
    <property type="match status" value="1"/>
</dbReference>
<evidence type="ECO:0008006" key="3">
    <source>
        <dbReference type="Google" id="ProtNLM"/>
    </source>
</evidence>
<keyword evidence="2" id="KW-1185">Reference proteome</keyword>
<protein>
    <recommendedName>
        <fullName evidence="3">Fe-S-cluster oxidoreductase</fullName>
    </recommendedName>
</protein>
<evidence type="ECO:0000313" key="1">
    <source>
        <dbReference type="EMBL" id="CAG9169927.1"/>
    </source>
</evidence>
<evidence type="ECO:0000313" key="2">
    <source>
        <dbReference type="Proteomes" id="UP000701702"/>
    </source>
</evidence>
<dbReference type="EMBL" id="CAJZAF010000007">
    <property type="protein sequence ID" value="CAG9169927.1"/>
    <property type="molecule type" value="Genomic_DNA"/>
</dbReference>
<dbReference type="InterPro" id="IPR005358">
    <property type="entry name" value="Puta_zinc/iron-chelating_dom"/>
</dbReference>
<proteinExistence type="predicted"/>
<reference evidence="1 2" key="1">
    <citation type="submission" date="2021-08" db="EMBL/GenBank/DDBJ databases">
        <authorList>
            <person name="Peeters C."/>
        </authorList>
    </citation>
    <scope>NUCLEOTIDE SEQUENCE [LARGE SCALE GENOMIC DNA]</scope>
    <source>
        <strain evidence="1 2">LMG 23994</strain>
    </source>
</reference>